<dbReference type="Proteomes" id="UP000814003">
    <property type="component" value="Unassembled WGS sequence"/>
</dbReference>
<comment type="subcellular location">
    <subcellularLocation>
        <location evidence="1">Fimbrium</location>
    </subcellularLocation>
</comment>
<name>A0ABS9FC83_9PSED</name>
<gene>
    <name evidence="4" type="ORF">GIW56_20040</name>
</gene>
<proteinExistence type="inferred from homology"/>
<dbReference type="RefSeq" id="WP_169901395.1">
    <property type="nucleotide sequence ID" value="NZ_JAAQYO010000016.1"/>
</dbReference>
<sequence length="185" mass="19298">MIRSSVLLLSPFLLFSGLFGASLRADEIAVGGALKGRVQLSGSIVDTGCVMSVGNEGQAVVFQPAALHGLIHGDASFQRPLNILLSGCGGELDSQGQTSSLRALKLTFEGDSSGRYFDLQGVAQGVALQIKDSRGKLITPGMSLDGAARADDAIELNYFLELVGTGSSLQAGNYHATVKLSIEHF</sequence>
<keyword evidence="3" id="KW-0281">Fimbrium</keyword>
<keyword evidence="5" id="KW-1185">Reference proteome</keyword>
<dbReference type="InterPro" id="IPR050263">
    <property type="entry name" value="Bact_Fimbrial_Adh_Pro"/>
</dbReference>
<dbReference type="SUPFAM" id="SSF49401">
    <property type="entry name" value="Bacterial adhesins"/>
    <property type="match status" value="1"/>
</dbReference>
<dbReference type="EMBL" id="WKED01000042">
    <property type="protein sequence ID" value="MCF5109128.1"/>
    <property type="molecule type" value="Genomic_DNA"/>
</dbReference>
<dbReference type="InterPro" id="IPR008966">
    <property type="entry name" value="Adhesion_dom_sf"/>
</dbReference>
<evidence type="ECO:0000256" key="3">
    <source>
        <dbReference type="ARBA" id="ARBA00023263"/>
    </source>
</evidence>
<reference evidence="4 5" key="1">
    <citation type="submission" date="2019-11" db="EMBL/GenBank/DDBJ databases">
        <title>Epiphytic Pseudomonas syringae from cherry orchards.</title>
        <authorList>
            <person name="Hulin M.T."/>
        </authorList>
    </citation>
    <scope>NUCLEOTIDE SEQUENCE [LARGE SCALE GENOMIC DNA]</scope>
    <source>
        <strain evidence="4 5">PA-6-5B</strain>
    </source>
</reference>
<protein>
    <recommendedName>
        <fullName evidence="6">Fimbrial protein</fullName>
    </recommendedName>
</protein>
<evidence type="ECO:0008006" key="6">
    <source>
        <dbReference type="Google" id="ProtNLM"/>
    </source>
</evidence>
<dbReference type="PANTHER" id="PTHR33420">
    <property type="entry name" value="FIMBRIAL SUBUNIT ELFA-RELATED"/>
    <property type="match status" value="1"/>
</dbReference>
<evidence type="ECO:0000256" key="1">
    <source>
        <dbReference type="ARBA" id="ARBA00004561"/>
    </source>
</evidence>
<comment type="caution">
    <text evidence="4">The sequence shown here is derived from an EMBL/GenBank/DDBJ whole genome shotgun (WGS) entry which is preliminary data.</text>
</comment>
<dbReference type="Gene3D" id="2.60.40.1090">
    <property type="entry name" value="Fimbrial-type adhesion domain"/>
    <property type="match status" value="1"/>
</dbReference>
<evidence type="ECO:0000313" key="4">
    <source>
        <dbReference type="EMBL" id="MCF5109128.1"/>
    </source>
</evidence>
<dbReference type="PANTHER" id="PTHR33420:SF14">
    <property type="entry name" value="TYPE 1 FIMBRIN D-MANNOSE SPECIFIC ADHESIN"/>
    <property type="match status" value="1"/>
</dbReference>
<comment type="similarity">
    <text evidence="2">Belongs to the fimbrial protein family.</text>
</comment>
<accession>A0ABS9FC83</accession>
<evidence type="ECO:0000313" key="5">
    <source>
        <dbReference type="Proteomes" id="UP000814003"/>
    </source>
</evidence>
<dbReference type="InterPro" id="IPR036937">
    <property type="entry name" value="Adhesion_dom_fimbrial_sf"/>
</dbReference>
<organism evidence="4 5">
    <name type="scientific">Pseudomonas gessardii</name>
    <dbReference type="NCBI Taxonomy" id="78544"/>
    <lineage>
        <taxon>Bacteria</taxon>
        <taxon>Pseudomonadati</taxon>
        <taxon>Pseudomonadota</taxon>
        <taxon>Gammaproteobacteria</taxon>
        <taxon>Pseudomonadales</taxon>
        <taxon>Pseudomonadaceae</taxon>
        <taxon>Pseudomonas</taxon>
    </lineage>
</organism>
<evidence type="ECO:0000256" key="2">
    <source>
        <dbReference type="ARBA" id="ARBA00006671"/>
    </source>
</evidence>